<dbReference type="Proteomes" id="UP001226574">
    <property type="component" value="Unassembled WGS sequence"/>
</dbReference>
<evidence type="ECO:0000313" key="2">
    <source>
        <dbReference type="Proteomes" id="UP001226574"/>
    </source>
</evidence>
<gene>
    <name evidence="1" type="ORF">RC083_09770</name>
</gene>
<sequence>MFIYFDVQHIYYIPQYLPVIKKLIGKGHKCVLVFYKTQDAKLISICNRFITEQQLAAVWLNTNSDAFSFYQQSDADWIIFGNAFPNCDKLTKKTALMQHGIGPKQCYYDVSNTGVTIRFVEGEHRLKRLQDLYPNGHFYDSGYAKLDPLFDNSAEKISLKELGLDPNKKTLLYAPTFYPSSIECMGDQFANDFNDYNIIIKPHFFTLVKPRYKKQRIKLAHWGKSSNVYIADENQFDLIPFLAIADVMLSDASSAIFEFSALDKPVIWCDFYKLRWSYRGIFSFRLKERLDDDINYFNEICHPAKHYQEVITTLRKPIFESMIFKENRARVIKRLAGKIDGLSAERIANYLEENK</sequence>
<accession>A0ABU1BDP4</accession>
<name>A0ABU1BDP4_PSEHA</name>
<dbReference type="InterPro" id="IPR043148">
    <property type="entry name" value="TagF_C"/>
</dbReference>
<dbReference type="Pfam" id="PF04464">
    <property type="entry name" value="Glyphos_transf"/>
    <property type="match status" value="1"/>
</dbReference>
<dbReference type="InterPro" id="IPR007554">
    <property type="entry name" value="Glycerophosphate_synth"/>
</dbReference>
<dbReference type="Gene3D" id="3.40.50.12580">
    <property type="match status" value="1"/>
</dbReference>
<dbReference type="PANTHER" id="PTHR37316:SF3">
    <property type="entry name" value="TEICHOIC ACID GLYCEROL-PHOSPHATE TRANSFERASE"/>
    <property type="match status" value="1"/>
</dbReference>
<proteinExistence type="predicted"/>
<dbReference type="SUPFAM" id="SSF53756">
    <property type="entry name" value="UDP-Glycosyltransferase/glycogen phosphorylase"/>
    <property type="match status" value="1"/>
</dbReference>
<organism evidence="1 2">
    <name type="scientific">Pseudoalteromonas haloplanktis</name>
    <name type="common">Alteromonas haloplanktis</name>
    <dbReference type="NCBI Taxonomy" id="228"/>
    <lineage>
        <taxon>Bacteria</taxon>
        <taxon>Pseudomonadati</taxon>
        <taxon>Pseudomonadota</taxon>
        <taxon>Gammaproteobacteria</taxon>
        <taxon>Alteromonadales</taxon>
        <taxon>Pseudoalteromonadaceae</taxon>
        <taxon>Pseudoalteromonas</taxon>
    </lineage>
</organism>
<dbReference type="PANTHER" id="PTHR37316">
    <property type="entry name" value="TEICHOIC ACID GLYCEROL-PHOSPHATE PRIMASE"/>
    <property type="match status" value="1"/>
</dbReference>
<reference evidence="1 2" key="1">
    <citation type="submission" date="2023-08" db="EMBL/GenBank/DDBJ databases">
        <title>Pseudoalteromonas haloplanktis LL1 genome.</title>
        <authorList>
            <person name="Wu S."/>
        </authorList>
    </citation>
    <scope>NUCLEOTIDE SEQUENCE [LARGE SCALE GENOMIC DNA]</scope>
    <source>
        <strain evidence="1 2">LL1</strain>
    </source>
</reference>
<protein>
    <submittedName>
        <fullName evidence="1">CDP-glycerol glycerophosphotransferase family protein</fullName>
    </submittedName>
</protein>
<dbReference type="InterPro" id="IPR051612">
    <property type="entry name" value="Teichoic_Acid_Biosynth"/>
</dbReference>
<dbReference type="EMBL" id="JAVIFY010000006">
    <property type="protein sequence ID" value="MDQ9091876.1"/>
    <property type="molecule type" value="Genomic_DNA"/>
</dbReference>
<evidence type="ECO:0000313" key="1">
    <source>
        <dbReference type="EMBL" id="MDQ9091876.1"/>
    </source>
</evidence>
<comment type="caution">
    <text evidence="1">The sequence shown here is derived from an EMBL/GenBank/DDBJ whole genome shotgun (WGS) entry which is preliminary data.</text>
</comment>
<dbReference type="RefSeq" id="WP_309038955.1">
    <property type="nucleotide sequence ID" value="NZ_JAVIFY010000006.1"/>
</dbReference>
<keyword evidence="2" id="KW-1185">Reference proteome</keyword>